<organism evidence="3 4">
    <name type="scientific">Hohenbuehelia grisea</name>
    <dbReference type="NCBI Taxonomy" id="104357"/>
    <lineage>
        <taxon>Eukaryota</taxon>
        <taxon>Fungi</taxon>
        <taxon>Dikarya</taxon>
        <taxon>Basidiomycota</taxon>
        <taxon>Agaricomycotina</taxon>
        <taxon>Agaricomycetes</taxon>
        <taxon>Agaricomycetidae</taxon>
        <taxon>Agaricales</taxon>
        <taxon>Pleurotineae</taxon>
        <taxon>Pleurotaceae</taxon>
        <taxon>Hohenbuehelia</taxon>
    </lineage>
</organism>
<feature type="compositionally biased region" description="Basic and acidic residues" evidence="1">
    <location>
        <begin position="544"/>
        <end position="553"/>
    </location>
</feature>
<feature type="compositionally biased region" description="Basic and acidic residues" evidence="1">
    <location>
        <begin position="696"/>
        <end position="707"/>
    </location>
</feature>
<feature type="region of interest" description="Disordered" evidence="1">
    <location>
        <begin position="1126"/>
        <end position="1256"/>
    </location>
</feature>
<dbReference type="PROSITE" id="PS50172">
    <property type="entry name" value="BRCT"/>
    <property type="match status" value="1"/>
</dbReference>
<feature type="compositionally biased region" description="Acidic residues" evidence="1">
    <location>
        <begin position="65"/>
        <end position="74"/>
    </location>
</feature>
<evidence type="ECO:0000313" key="3">
    <source>
        <dbReference type="EMBL" id="KAL0955987.1"/>
    </source>
</evidence>
<feature type="compositionally biased region" description="Low complexity" evidence="1">
    <location>
        <begin position="385"/>
        <end position="415"/>
    </location>
</feature>
<feature type="region of interest" description="Disordered" evidence="1">
    <location>
        <begin position="465"/>
        <end position="814"/>
    </location>
</feature>
<feature type="region of interest" description="Disordered" evidence="1">
    <location>
        <begin position="1385"/>
        <end position="1412"/>
    </location>
</feature>
<feature type="compositionally biased region" description="Basic and acidic residues" evidence="1">
    <location>
        <begin position="127"/>
        <end position="142"/>
    </location>
</feature>
<reference evidence="4" key="1">
    <citation type="submission" date="2024-06" db="EMBL/GenBank/DDBJ databases">
        <title>Multi-omics analyses provide insights into the biosynthesis of the anticancer antibiotic pleurotin in Hohenbuehelia grisea.</title>
        <authorList>
            <person name="Weaver J.A."/>
            <person name="Alberti F."/>
        </authorList>
    </citation>
    <scope>NUCLEOTIDE SEQUENCE [LARGE SCALE GENOMIC DNA]</scope>
    <source>
        <strain evidence="4">T-177</strain>
    </source>
</reference>
<feature type="compositionally biased region" description="Low complexity" evidence="1">
    <location>
        <begin position="1152"/>
        <end position="1161"/>
    </location>
</feature>
<dbReference type="InterPro" id="IPR001357">
    <property type="entry name" value="BRCT_dom"/>
</dbReference>
<feature type="region of interest" description="Disordered" evidence="1">
    <location>
        <begin position="39"/>
        <end position="452"/>
    </location>
</feature>
<name>A0ABR3JKE2_9AGAR</name>
<evidence type="ECO:0000313" key="4">
    <source>
        <dbReference type="Proteomes" id="UP001556367"/>
    </source>
</evidence>
<evidence type="ECO:0000256" key="1">
    <source>
        <dbReference type="SAM" id="MobiDB-lite"/>
    </source>
</evidence>
<feature type="compositionally biased region" description="Polar residues" evidence="1">
    <location>
        <begin position="443"/>
        <end position="452"/>
    </location>
</feature>
<feature type="domain" description="BRCT" evidence="2">
    <location>
        <begin position="1257"/>
        <end position="1350"/>
    </location>
</feature>
<feature type="compositionally biased region" description="Polar residues" evidence="1">
    <location>
        <begin position="169"/>
        <end position="188"/>
    </location>
</feature>
<feature type="compositionally biased region" description="Basic residues" evidence="1">
    <location>
        <begin position="156"/>
        <end position="165"/>
    </location>
</feature>
<comment type="caution">
    <text evidence="3">The sequence shown here is derived from an EMBL/GenBank/DDBJ whole genome shotgun (WGS) entry which is preliminary data.</text>
</comment>
<protein>
    <recommendedName>
        <fullName evidence="2">BRCT domain-containing protein</fullName>
    </recommendedName>
</protein>
<dbReference type="InterPro" id="IPR036420">
    <property type="entry name" value="BRCT_dom_sf"/>
</dbReference>
<feature type="compositionally biased region" description="Pro residues" evidence="1">
    <location>
        <begin position="346"/>
        <end position="357"/>
    </location>
</feature>
<sequence>MSNASNDKRTRSQLMLPDFDLALNQSPLKNARTVLRNAHQEINGPVQKFADADASSAPQKPIEGADAEDTDDELLLSPKKNEPMAAQMTFCGPGLPSKRPSSPFDTQSSTLAPLSPSQGRESKRPRRDVLENDSKSGTENRRVIAATRAASEPRHGFTRSRHARKGSATLASSQLSQPAPSTAATPSTKGRARSVPLFPSADAFSIPRLDFKNLPPSPRRPKSRSPSKEREPKFRIISNPSIPNRPLDTIPDEAPMDIDEHGSFPARPLPPPGVHWAEHTDVAPDASPRLDPVTPPPATSSPDLLEPVNTDVSPVSLRIRTSGHSESTEDAMVLSTPPQTGKSPSPSSPLTPLPETPHPLKKMSHNQHNPSVTTTTGQQLIKEQPPISHSSSLSRLPRPSMPATSAPPASQSAPKLPKPSEMELPQAFSRIAKGKGKEPVSKPTGNTASTAQPANAFTILMANAASAKGKGKASAKGGSKGTSMAGKAEQVQGKGKGKPQANAPPVKSSLKAKAKMRPREKPRPELVVPASLVTEEEDDTLPLEDSRIEEPHVEVPIVSSSRRSPSLPPPSEIANHVNVDDAILPPRDGSSAETPADAPLSPPIDAADVPPAGLSQAMELLSENTGTNVDDALLPRTADELSAETPAEACASPLIDASAEPGLKSPSQVPLEGDVQTPANVPAEKSLPSLSSTAEGDFRDDPMRMVVDEEPSGVQPEKLPSPSPISENNGAAGSTIVAEVLASSAEHLTEPQVDDSSSTPLSSVEVPSLTPPEPVIMKKRSASRIKPPAPVLRRVTRSVSGRKPPANASLDGAGEVATPAVVDSDATTSFKSNDALETSAAKAAIISPRRSTRPSTCNIASKIPRTPARKQAGPSKSAHSSPSPTKLGRAASMFLARPSGKTRLATHFKTVITPFSPVGAAGSSLANLSSALDKLLMPPPARPNTSLGFNRDADNNSDGSDDGELPRTTLDDGVIGRRESIGTSLGLGRPTHGLQRSATLEAHQLQSTSDKPKSTKPVQRLMSQFLVGGSKQSTLDRNKSQPSGSRIGVPGKSRIFGSGTSFLRPGAAPKASKKTSLPSIMGSPVKGSGREDDGSDLAGLSHGAMDISVTSDTVLPDITHPEVLAEFPSLAADGANPGKGKERERPAKDWARNSSRRASSAFQVLSQSLNAHPSPSEESAMMPPPSTPNRSTSSNLSSAGPSSAAKDGGEKETPPVASRRSTRSLTAKSAPGALGKIKGGSDGHVSSKRRKEEEPKKTLDILHECIIFVDVRSTDGTDTSEPFTSALKDMGARLLTRVGQTCTHIVYKDGLSSTVNGWRNMKTKPFVVGVSWVAECAEKLQRVDESRFLIDFQLENVAGVMKRRRSMIPKAIVRDFLDTEVPLRKDDDGDVSMGEPSTSRSTSASTDGLTPLERVRRRTMLNAAA</sequence>
<gene>
    <name evidence="3" type="ORF">HGRIS_002165</name>
</gene>
<feature type="region of interest" description="Disordered" evidence="1">
    <location>
        <begin position="1026"/>
        <end position="1100"/>
    </location>
</feature>
<dbReference type="Proteomes" id="UP001556367">
    <property type="component" value="Unassembled WGS sequence"/>
</dbReference>
<proteinExistence type="predicted"/>
<feature type="compositionally biased region" description="Low complexity" evidence="1">
    <location>
        <begin position="465"/>
        <end position="488"/>
    </location>
</feature>
<dbReference type="SUPFAM" id="SSF52113">
    <property type="entry name" value="BRCT domain"/>
    <property type="match status" value="1"/>
</dbReference>
<feature type="compositionally biased region" description="Low complexity" evidence="1">
    <location>
        <begin position="1188"/>
        <end position="1205"/>
    </location>
</feature>
<accession>A0ABR3JKE2</accession>
<feature type="region of interest" description="Disordered" evidence="1">
    <location>
        <begin position="936"/>
        <end position="976"/>
    </location>
</feature>
<feature type="compositionally biased region" description="Basic and acidic residues" evidence="1">
    <location>
        <begin position="1139"/>
        <end position="1151"/>
    </location>
</feature>
<feature type="compositionally biased region" description="Polar residues" evidence="1">
    <location>
        <begin position="1395"/>
        <end position="1408"/>
    </location>
</feature>
<keyword evidence="4" id="KW-1185">Reference proteome</keyword>
<feature type="compositionally biased region" description="Polar residues" evidence="1">
    <location>
        <begin position="99"/>
        <end position="119"/>
    </location>
</feature>
<dbReference type="CDD" id="cd17716">
    <property type="entry name" value="BRCT_microcephalin_rpt1"/>
    <property type="match status" value="1"/>
</dbReference>
<dbReference type="EMBL" id="JASNQZ010000006">
    <property type="protein sequence ID" value="KAL0955987.1"/>
    <property type="molecule type" value="Genomic_DNA"/>
</dbReference>
<feature type="region of interest" description="Disordered" evidence="1">
    <location>
        <begin position="844"/>
        <end position="887"/>
    </location>
</feature>
<feature type="compositionally biased region" description="Polar residues" evidence="1">
    <location>
        <begin position="1162"/>
        <end position="1171"/>
    </location>
</feature>
<feature type="compositionally biased region" description="Polar residues" evidence="1">
    <location>
        <begin position="366"/>
        <end position="381"/>
    </location>
</feature>
<dbReference type="Gene3D" id="3.40.50.10190">
    <property type="entry name" value="BRCT domain"/>
    <property type="match status" value="1"/>
</dbReference>
<evidence type="ECO:0000259" key="2">
    <source>
        <dbReference type="PROSITE" id="PS50172"/>
    </source>
</evidence>